<evidence type="ECO:0000256" key="6">
    <source>
        <dbReference type="ARBA" id="ARBA00022722"/>
    </source>
</evidence>
<keyword evidence="7" id="KW-0255">Endonuclease</keyword>
<dbReference type="Pfam" id="PF00078">
    <property type="entry name" value="RVT_1"/>
    <property type="match status" value="1"/>
</dbReference>
<name>A0A669B9T0_ORENI</name>
<feature type="region of interest" description="Disordered" evidence="13">
    <location>
        <begin position="1"/>
        <end position="22"/>
    </location>
</feature>
<dbReference type="GeneTree" id="ENSGT01050000244855"/>
<feature type="compositionally biased region" description="Basic residues" evidence="13">
    <location>
        <begin position="553"/>
        <end position="567"/>
    </location>
</feature>
<evidence type="ECO:0000256" key="12">
    <source>
        <dbReference type="SAM" id="Coils"/>
    </source>
</evidence>
<dbReference type="CDD" id="cd01647">
    <property type="entry name" value="RT_LTR"/>
    <property type="match status" value="1"/>
</dbReference>
<dbReference type="InterPro" id="IPR054465">
    <property type="entry name" value="Integrase_p58-like_C"/>
</dbReference>
<dbReference type="SUPFAM" id="SSF53098">
    <property type="entry name" value="Ribonuclease H-like"/>
    <property type="match status" value="1"/>
</dbReference>
<dbReference type="Pfam" id="PF02023">
    <property type="entry name" value="SCAN"/>
    <property type="match status" value="1"/>
</dbReference>
<dbReference type="InterPro" id="IPR001878">
    <property type="entry name" value="Znf_CCHC"/>
</dbReference>
<dbReference type="GO" id="GO:0004190">
    <property type="term" value="F:aspartic-type endopeptidase activity"/>
    <property type="evidence" value="ECO:0007669"/>
    <property type="project" value="InterPro"/>
</dbReference>
<dbReference type="GO" id="GO:0006508">
    <property type="term" value="P:proteolysis"/>
    <property type="evidence" value="ECO:0007669"/>
    <property type="project" value="InterPro"/>
</dbReference>
<protein>
    <recommendedName>
        <fullName evidence="10">Gypsy retrotransposon integrase-like protein 1</fullName>
        <ecNumber evidence="3">2.7.7.49</ecNumber>
        <ecNumber evidence="2">3.1.26.4</ecNumber>
    </recommendedName>
</protein>
<evidence type="ECO:0000256" key="10">
    <source>
        <dbReference type="ARBA" id="ARBA00039658"/>
    </source>
</evidence>
<dbReference type="GO" id="GO:0003964">
    <property type="term" value="F:RNA-directed DNA polymerase activity"/>
    <property type="evidence" value="ECO:0007669"/>
    <property type="project" value="UniProtKB-KW"/>
</dbReference>
<feature type="coiled-coil region" evidence="12">
    <location>
        <begin position="24"/>
        <end position="72"/>
    </location>
</feature>
<dbReference type="SUPFAM" id="SSF57756">
    <property type="entry name" value="Retrovirus zinc finger-like domains"/>
    <property type="match status" value="1"/>
</dbReference>
<dbReference type="Pfam" id="PF17917">
    <property type="entry name" value="RT_RNaseH"/>
    <property type="match status" value="1"/>
</dbReference>
<keyword evidence="9" id="KW-0695">RNA-directed DNA polymerase</keyword>
<reference evidence="19" key="1">
    <citation type="submission" date="2012-01" db="EMBL/GenBank/DDBJ databases">
        <title>The Genome Sequence of Oreochromis niloticus (Nile Tilapia).</title>
        <authorList>
            <consortium name="Broad Institute Genome Assembly Team"/>
            <consortium name="Broad Institute Sequencing Platform"/>
            <person name="Di Palma F."/>
            <person name="Johnson J."/>
            <person name="Lander E.S."/>
            <person name="Lindblad-Toh K."/>
        </authorList>
    </citation>
    <scope>NUCLEOTIDE SEQUENCE [LARGE SCALE GENOMIC DNA]</scope>
</reference>
<dbReference type="InterPro" id="IPR043502">
    <property type="entry name" value="DNA/RNA_pol_sf"/>
</dbReference>
<dbReference type="SUPFAM" id="SSF56672">
    <property type="entry name" value="DNA/RNA polymerases"/>
    <property type="match status" value="1"/>
</dbReference>
<dbReference type="InterPro" id="IPR001584">
    <property type="entry name" value="Integrase_cat-core"/>
</dbReference>
<dbReference type="OMA" id="CEIAERT"/>
<sequence length="1495" mass="170159">MQKGARPKKHQVPMDFASEEPPVLNQLEEAEQEQGTELHNLAELSNLLRGFMRQQSDREARWELEKQRQEDRWRKIQHQFTQLQQEVQSERREHQLLLEGATADTETCLRPTAEHPAMPQLQSNVMEATTATQSASLTRPPAWKGPKMQPFNEDEDIEHYLTTFERIASGCQWPHEDWALHLAPLLTGKARAAFVAMDIDEIMDYVKVKKAVLEKFEICAETYRLRFRSTTLGDGETPKELRTRLKELYDKWIVPKEKSKDEIGDVIVLEQFLRVLNPELRTWIKEHNPTTSKQAAELADAFLAARRPLKNYGSPKPLAPVIVGRTESGNSQKTRNFRQGPHNSTSSRAREIKQRGPLVCHSCGQTGHFRADCPSQTVSNTYMCFSSRGVEGQEDEVESLAPSSQHERTTCVFIEEKPCVALLDSGSSRTLVRQECLPRDASFCGKVKVWCVHGNDVDYPIANINIQIDGKLYLLSVGVMSKLPYQVVLGRDLPILRDLIAREEEINPSVTAGSMVAVTRSKHKHHTEEGSGWSEFPFANSDVPDFEGSSQGRIRKSRAQRRQAKVRGTKFTEPVPVPQCDELPVVPGEIAQLQREDPSLAPLFSKTVTNATEVIERGRELFFLKGDLLYRRSRVGDQLVVPTSLRSTVLQLAHSVPWAGHLGQAKTFSRMSPRFYWPQQFTDTVQFCKSCPECQLTAPGRKGERAPLIPMPVIDTPFSRVAMDIIGPLERSSAGHRYILVVCDYATRYPEAFPLKKVKARQIANCLIQMFSRVGIPKEIITDQGSNFTSNFMREVYRLLGIKGIKTTPYHPQTDGLVEHFNKTLKAMLRKFVKDTGADWDQWLPFLLFAYREVPQASTGFSPFQLLYGHAVRGPLDVLKEAWEAPNPRKQCNVLSYVLKMRDKLEELQELANTHLVGVQQRQKQSYDKAARRRIFQEGQKVLLLLPSSENSLLAKWQGPYAISRKVGPVTYELHMPERRKKHQIFHVNLLKEWFDRPASSLECWARAVVEEEEPRELFFPSPAGQQPVPDVSHLTSEQQTELKAIMPADLFSTKPGCTNLIQHEIQLHCPNQKPIRDTTSRVPAKLMPALKQEVEDMLDMGVIEPSRGEWCSPVVLVPKKNDSKQRFCVDFSKLNAVSAFDAYPMPRVEELIERLGNATYLTTLDLCKGYWQVPLTESSKDLTTFRVPSGLYRFRTMPFGLHGAPATFQRLVDEVLRGADGYSAAYIDDIVVFSETWEDHVQHLSDVFQRIKRAGLVINAHKCHIAKSEVEYLGYVIGGGVIRPQVSKIEALRAYPPPTTKRKVKSFLGLAGWYRRFIPNFSARAAVLSDLTRKSSPTKVKWTAECDAAFVDLKNCLCSEPVLQCPDFTQPFTLQTDASGEGLGAVLLQGEGENKRPVVYISRKLFPREMKYSTVEKEALAIKWALDTLKYYLMGDEFVLETDHRALQWMNRMKDSNARITRWYLSLQPFRFRIQYRPGHKNVVADFLSRSMEE</sequence>
<dbReference type="InterPro" id="IPR036875">
    <property type="entry name" value="Znf_CCHC_sf"/>
</dbReference>
<dbReference type="Pfam" id="PF00098">
    <property type="entry name" value="zf-CCHC"/>
    <property type="match status" value="1"/>
</dbReference>
<dbReference type="InterPro" id="IPR043128">
    <property type="entry name" value="Rev_trsase/Diguanyl_cyclase"/>
</dbReference>
<dbReference type="Proteomes" id="UP000005207">
    <property type="component" value="Linkage group LG4"/>
</dbReference>
<keyword evidence="4" id="KW-0808">Transferase</keyword>
<dbReference type="PROSITE" id="PS50804">
    <property type="entry name" value="SCAN_BOX"/>
    <property type="match status" value="1"/>
</dbReference>
<evidence type="ECO:0000259" key="16">
    <source>
        <dbReference type="PROSITE" id="PS50878"/>
    </source>
</evidence>
<dbReference type="Gene3D" id="3.30.70.270">
    <property type="match status" value="2"/>
</dbReference>
<proteinExistence type="inferred from homology"/>
<evidence type="ECO:0000256" key="4">
    <source>
        <dbReference type="ARBA" id="ARBA00022679"/>
    </source>
</evidence>
<dbReference type="InterPro" id="IPR003309">
    <property type="entry name" value="SCAN_dom"/>
</dbReference>
<evidence type="ECO:0000256" key="9">
    <source>
        <dbReference type="ARBA" id="ARBA00022918"/>
    </source>
</evidence>
<keyword evidence="11" id="KW-0479">Metal-binding</keyword>
<evidence type="ECO:0000259" key="17">
    <source>
        <dbReference type="PROSITE" id="PS50994"/>
    </source>
</evidence>
<accession>A0A669B9T0</accession>
<evidence type="ECO:0000256" key="1">
    <source>
        <dbReference type="ARBA" id="ARBA00010879"/>
    </source>
</evidence>
<comment type="similarity">
    <text evidence="1">Belongs to the beta type-B retroviral polymerase family. HERV class-II K(HML-2) pol subfamily.</text>
</comment>
<keyword evidence="5" id="KW-0548">Nucleotidyltransferase</keyword>
<dbReference type="InParanoid" id="A0A669B9T0"/>
<dbReference type="PANTHER" id="PTHR37984">
    <property type="entry name" value="PROTEIN CBG26694"/>
    <property type="match status" value="1"/>
</dbReference>
<dbReference type="Gene3D" id="3.10.10.10">
    <property type="entry name" value="HIV Type 1 Reverse Transcriptase, subunit A, domain 1"/>
    <property type="match status" value="1"/>
</dbReference>
<dbReference type="SUPFAM" id="SSF50630">
    <property type="entry name" value="Acid proteases"/>
    <property type="match status" value="1"/>
</dbReference>
<dbReference type="InterPro" id="IPR000477">
    <property type="entry name" value="RT_dom"/>
</dbReference>
<dbReference type="InterPro" id="IPR050951">
    <property type="entry name" value="Retrovirus_Pol_polyprotein"/>
</dbReference>
<dbReference type="InterPro" id="IPR041588">
    <property type="entry name" value="Integrase_H2C2"/>
</dbReference>
<keyword evidence="12" id="KW-0175">Coiled coil</keyword>
<feature type="domain" description="Reverse transcriptase" evidence="16">
    <location>
        <begin position="1099"/>
        <end position="1278"/>
    </location>
</feature>
<feature type="domain" description="Integrase catalytic" evidence="17">
    <location>
        <begin position="713"/>
        <end position="871"/>
    </location>
</feature>
<dbReference type="InterPro" id="IPR036397">
    <property type="entry name" value="RNaseH_sf"/>
</dbReference>
<dbReference type="GO" id="GO:0015074">
    <property type="term" value="P:DNA integration"/>
    <property type="evidence" value="ECO:0007669"/>
    <property type="project" value="InterPro"/>
</dbReference>
<feature type="domain" description="CCHC-type" evidence="14">
    <location>
        <begin position="360"/>
        <end position="375"/>
    </location>
</feature>
<dbReference type="FunFam" id="3.30.70.270:FF:000020">
    <property type="entry name" value="Transposon Tf2-6 polyprotein-like Protein"/>
    <property type="match status" value="1"/>
</dbReference>
<evidence type="ECO:0000256" key="13">
    <source>
        <dbReference type="SAM" id="MobiDB-lite"/>
    </source>
</evidence>
<organism evidence="18 19">
    <name type="scientific">Oreochromis niloticus</name>
    <name type="common">Nile tilapia</name>
    <name type="synonym">Tilapia nilotica</name>
    <dbReference type="NCBI Taxonomy" id="8128"/>
    <lineage>
        <taxon>Eukaryota</taxon>
        <taxon>Metazoa</taxon>
        <taxon>Chordata</taxon>
        <taxon>Craniata</taxon>
        <taxon>Vertebrata</taxon>
        <taxon>Euteleostomi</taxon>
        <taxon>Actinopterygii</taxon>
        <taxon>Neopterygii</taxon>
        <taxon>Teleostei</taxon>
        <taxon>Neoteleostei</taxon>
        <taxon>Acanthomorphata</taxon>
        <taxon>Ovalentaria</taxon>
        <taxon>Cichlomorphae</taxon>
        <taxon>Cichliformes</taxon>
        <taxon>Cichlidae</taxon>
        <taxon>African cichlids</taxon>
        <taxon>Pseudocrenilabrinae</taxon>
        <taxon>Oreochromini</taxon>
        <taxon>Oreochromis</taxon>
    </lineage>
</organism>
<dbReference type="Pfam" id="PF17921">
    <property type="entry name" value="Integrase_H2C2"/>
    <property type="match status" value="1"/>
</dbReference>
<dbReference type="Pfam" id="PF22938">
    <property type="entry name" value="Integrase_p58_C"/>
    <property type="match status" value="1"/>
</dbReference>
<evidence type="ECO:0000256" key="7">
    <source>
        <dbReference type="ARBA" id="ARBA00022759"/>
    </source>
</evidence>
<dbReference type="Gene3D" id="3.30.420.10">
    <property type="entry name" value="Ribonuclease H-like superfamily/Ribonuclease H"/>
    <property type="match status" value="1"/>
</dbReference>
<dbReference type="Gene3D" id="1.10.340.70">
    <property type="match status" value="1"/>
</dbReference>
<dbReference type="PROSITE" id="PS00141">
    <property type="entry name" value="ASP_PROTEASE"/>
    <property type="match status" value="1"/>
</dbReference>
<dbReference type="GO" id="GO:0008270">
    <property type="term" value="F:zinc ion binding"/>
    <property type="evidence" value="ECO:0007669"/>
    <property type="project" value="UniProtKB-KW"/>
</dbReference>
<dbReference type="FunFam" id="3.30.420.10:FF:000032">
    <property type="entry name" value="Retrovirus-related Pol polyprotein from transposon 297-like Protein"/>
    <property type="match status" value="1"/>
</dbReference>
<reference evidence="18" key="3">
    <citation type="submission" date="2025-09" db="UniProtKB">
        <authorList>
            <consortium name="Ensembl"/>
        </authorList>
    </citation>
    <scope>IDENTIFICATION</scope>
</reference>
<dbReference type="FunFam" id="1.10.340.70:FF:000001">
    <property type="entry name" value="Retrovirus-related Pol polyprotein from transposon gypsy-like Protein"/>
    <property type="match status" value="1"/>
</dbReference>
<dbReference type="GO" id="GO:0004523">
    <property type="term" value="F:RNA-DNA hybrid ribonuclease activity"/>
    <property type="evidence" value="ECO:0007669"/>
    <property type="project" value="UniProtKB-EC"/>
</dbReference>
<dbReference type="SUPFAM" id="SSF47353">
    <property type="entry name" value="Retrovirus capsid dimerization domain-like"/>
    <property type="match status" value="1"/>
</dbReference>
<dbReference type="SMART" id="SM00431">
    <property type="entry name" value="SCAN"/>
    <property type="match status" value="1"/>
</dbReference>
<dbReference type="EC" id="2.7.7.49" evidence="3"/>
<evidence type="ECO:0000256" key="2">
    <source>
        <dbReference type="ARBA" id="ARBA00012180"/>
    </source>
</evidence>
<dbReference type="PROSITE" id="PS50994">
    <property type="entry name" value="INTEGRASE"/>
    <property type="match status" value="1"/>
</dbReference>
<keyword evidence="8" id="KW-0378">Hydrolase</keyword>
<feature type="compositionally biased region" description="Basic residues" evidence="13">
    <location>
        <begin position="1"/>
        <end position="11"/>
    </location>
</feature>
<evidence type="ECO:0000259" key="14">
    <source>
        <dbReference type="PROSITE" id="PS50158"/>
    </source>
</evidence>
<keyword evidence="6" id="KW-0540">Nuclease</keyword>
<feature type="domain" description="SCAN box" evidence="15">
    <location>
        <begin position="224"/>
        <end position="300"/>
    </location>
</feature>
<feature type="region of interest" description="Disordered" evidence="13">
    <location>
        <begin position="547"/>
        <end position="567"/>
    </location>
</feature>
<dbReference type="EC" id="3.1.26.4" evidence="2"/>
<evidence type="ECO:0000313" key="18">
    <source>
        <dbReference type="Ensembl" id="ENSONIP00000032488.1"/>
    </source>
</evidence>
<dbReference type="PROSITE" id="PS50878">
    <property type="entry name" value="RT_POL"/>
    <property type="match status" value="1"/>
</dbReference>
<keyword evidence="11" id="KW-0862">Zinc</keyword>
<keyword evidence="11" id="KW-0863">Zinc-finger</keyword>
<dbReference type="PROSITE" id="PS50158">
    <property type="entry name" value="ZF_CCHC"/>
    <property type="match status" value="1"/>
</dbReference>
<dbReference type="CDD" id="cd07936">
    <property type="entry name" value="SCAN"/>
    <property type="match status" value="1"/>
</dbReference>
<dbReference type="InterPro" id="IPR038269">
    <property type="entry name" value="SCAN_sf"/>
</dbReference>
<keyword evidence="19" id="KW-1185">Reference proteome</keyword>
<evidence type="ECO:0000256" key="3">
    <source>
        <dbReference type="ARBA" id="ARBA00012493"/>
    </source>
</evidence>
<dbReference type="InterPro" id="IPR012337">
    <property type="entry name" value="RNaseH-like_sf"/>
</dbReference>
<dbReference type="InterPro" id="IPR021109">
    <property type="entry name" value="Peptidase_aspartic_dom_sf"/>
</dbReference>
<dbReference type="SMART" id="SM00343">
    <property type="entry name" value="ZnF_C2HC"/>
    <property type="match status" value="1"/>
</dbReference>
<dbReference type="InterPro" id="IPR041373">
    <property type="entry name" value="RT_RNaseH"/>
</dbReference>
<evidence type="ECO:0000256" key="5">
    <source>
        <dbReference type="ARBA" id="ARBA00022695"/>
    </source>
</evidence>
<evidence type="ECO:0000256" key="11">
    <source>
        <dbReference type="PROSITE-ProRule" id="PRU00047"/>
    </source>
</evidence>
<dbReference type="CDD" id="cd09274">
    <property type="entry name" value="RNase_HI_RT_Ty3"/>
    <property type="match status" value="1"/>
</dbReference>
<feature type="region of interest" description="Disordered" evidence="13">
    <location>
        <begin position="328"/>
        <end position="350"/>
    </location>
</feature>
<dbReference type="GO" id="GO:0003676">
    <property type="term" value="F:nucleic acid binding"/>
    <property type="evidence" value="ECO:0007669"/>
    <property type="project" value="InterPro"/>
</dbReference>
<reference evidence="18" key="2">
    <citation type="submission" date="2025-08" db="UniProtKB">
        <authorList>
            <consortium name="Ensembl"/>
        </authorList>
    </citation>
    <scope>IDENTIFICATION</scope>
</reference>
<dbReference type="Ensembl" id="ENSONIT00000048978.1">
    <property type="protein sequence ID" value="ENSONIP00000032488.1"/>
    <property type="gene ID" value="ENSONIG00000040502.1"/>
</dbReference>
<evidence type="ECO:0000313" key="19">
    <source>
        <dbReference type="Proteomes" id="UP000005207"/>
    </source>
</evidence>
<dbReference type="PANTHER" id="PTHR37984:SF5">
    <property type="entry name" value="PROTEIN NYNRIN-LIKE"/>
    <property type="match status" value="1"/>
</dbReference>
<evidence type="ECO:0000256" key="8">
    <source>
        <dbReference type="ARBA" id="ARBA00022801"/>
    </source>
</evidence>
<dbReference type="Pfam" id="PF00665">
    <property type="entry name" value="rve"/>
    <property type="match status" value="1"/>
</dbReference>
<dbReference type="InterPro" id="IPR001969">
    <property type="entry name" value="Aspartic_peptidase_AS"/>
</dbReference>
<evidence type="ECO:0000259" key="15">
    <source>
        <dbReference type="PROSITE" id="PS50804"/>
    </source>
</evidence>
<dbReference type="Gene3D" id="1.10.4020.10">
    <property type="entry name" value="DNA breaking-rejoining enzymes"/>
    <property type="match status" value="1"/>
</dbReference>